<proteinExistence type="predicted"/>
<comment type="caution">
    <text evidence="1">The sequence shown here is derived from an EMBL/GenBank/DDBJ whole genome shotgun (WGS) entry which is preliminary data.</text>
</comment>
<gene>
    <name evidence="1" type="ORF">HPB49_005628</name>
</gene>
<name>A0ACB8CJM9_DERSI</name>
<accession>A0ACB8CJM9</accession>
<keyword evidence="2" id="KW-1185">Reference proteome</keyword>
<evidence type="ECO:0000313" key="1">
    <source>
        <dbReference type="EMBL" id="KAH7945045.1"/>
    </source>
</evidence>
<protein>
    <submittedName>
        <fullName evidence="1">Uncharacterized protein</fullName>
    </submittedName>
</protein>
<evidence type="ECO:0000313" key="2">
    <source>
        <dbReference type="Proteomes" id="UP000821865"/>
    </source>
</evidence>
<dbReference type="EMBL" id="CM023475">
    <property type="protein sequence ID" value="KAH7945045.1"/>
    <property type="molecule type" value="Genomic_DNA"/>
</dbReference>
<sequence length="557" mass="60403">MLACCTTAATLALWILYLGHRGGSEHAHRRRSLELSHSVVTSSGSLRGLWVDGGSNGSVLAFYGVPYAEPPLGAARFQRPTPVRPWTGELRATYKAPPCPPQWLRAAERPQGKLRPDWTEDCLHVNIWTPGLSPAKLRPVVVLLHGGHFTHGSNRLRQYDGARMATRCDCVVAVPNYRLGVFGFLFGNVSSFPGNQGLWDQHLALQWLKRNAAAFGGDPRNLVLWGVDAGAISAGLHILSPLVTPAACKLEFFRQPSPAQTAPAFAPGSFRQNFAGGSPLSCLGECADAENVRLSVAKLCASPDEAEDERRALACLQAALAAELVALPVDDYFAQTLSPFLPTYGDPLVPVDPKSVRSGACIRAIWNEKLCSHHRLQVLAYQRRPLVVSGGTAGRHPGAPLSVLVGFARGEGQHFFARFLDASTNGSWAHFTPDQHRSTASALFTFTFGEEILEAESLHTDLESLNDPRRVFRRYGVLLDDALYVCPALAFAEYLSDAALVHVYDFALVDHENGTPAQAPQHSDDFDAAFNYGADDYLEPRGARAFADAVIAFISAG</sequence>
<dbReference type="Proteomes" id="UP000821865">
    <property type="component" value="Chromosome 6"/>
</dbReference>
<reference evidence="1" key="1">
    <citation type="submission" date="2020-05" db="EMBL/GenBank/DDBJ databases">
        <title>Large-scale comparative analyses of tick genomes elucidate their genetic diversity and vector capacities.</title>
        <authorList>
            <person name="Jia N."/>
            <person name="Wang J."/>
            <person name="Shi W."/>
            <person name="Du L."/>
            <person name="Sun Y."/>
            <person name="Zhan W."/>
            <person name="Jiang J."/>
            <person name="Wang Q."/>
            <person name="Zhang B."/>
            <person name="Ji P."/>
            <person name="Sakyi L.B."/>
            <person name="Cui X."/>
            <person name="Yuan T."/>
            <person name="Jiang B."/>
            <person name="Yang W."/>
            <person name="Lam T.T.-Y."/>
            <person name="Chang Q."/>
            <person name="Ding S."/>
            <person name="Wang X."/>
            <person name="Zhu J."/>
            <person name="Ruan X."/>
            <person name="Zhao L."/>
            <person name="Wei J."/>
            <person name="Que T."/>
            <person name="Du C."/>
            <person name="Cheng J."/>
            <person name="Dai P."/>
            <person name="Han X."/>
            <person name="Huang E."/>
            <person name="Gao Y."/>
            <person name="Liu J."/>
            <person name="Shao H."/>
            <person name="Ye R."/>
            <person name="Li L."/>
            <person name="Wei W."/>
            <person name="Wang X."/>
            <person name="Wang C."/>
            <person name="Yang T."/>
            <person name="Huo Q."/>
            <person name="Li W."/>
            <person name="Guo W."/>
            <person name="Chen H."/>
            <person name="Zhou L."/>
            <person name="Ni X."/>
            <person name="Tian J."/>
            <person name="Zhou Y."/>
            <person name="Sheng Y."/>
            <person name="Liu T."/>
            <person name="Pan Y."/>
            <person name="Xia L."/>
            <person name="Li J."/>
            <person name="Zhao F."/>
            <person name="Cao W."/>
        </authorList>
    </citation>
    <scope>NUCLEOTIDE SEQUENCE</scope>
    <source>
        <strain evidence="1">Dsil-2018</strain>
    </source>
</reference>
<organism evidence="1 2">
    <name type="scientific">Dermacentor silvarum</name>
    <name type="common">Tick</name>
    <dbReference type="NCBI Taxonomy" id="543639"/>
    <lineage>
        <taxon>Eukaryota</taxon>
        <taxon>Metazoa</taxon>
        <taxon>Ecdysozoa</taxon>
        <taxon>Arthropoda</taxon>
        <taxon>Chelicerata</taxon>
        <taxon>Arachnida</taxon>
        <taxon>Acari</taxon>
        <taxon>Parasitiformes</taxon>
        <taxon>Ixodida</taxon>
        <taxon>Ixodoidea</taxon>
        <taxon>Ixodidae</taxon>
        <taxon>Rhipicephalinae</taxon>
        <taxon>Dermacentor</taxon>
    </lineage>
</organism>